<feature type="transmembrane region" description="Helical" evidence="2">
    <location>
        <begin position="6"/>
        <end position="25"/>
    </location>
</feature>
<dbReference type="EMBL" id="CYPU01000039">
    <property type="protein sequence ID" value="CUH48332.1"/>
    <property type="molecule type" value="Genomic_DNA"/>
</dbReference>
<keyword evidence="2" id="KW-1133">Transmembrane helix</keyword>
<gene>
    <name evidence="3" type="ORF">RUA4292_02510</name>
</gene>
<dbReference type="RefSeq" id="WP_058277849.1">
    <property type="nucleotide sequence ID" value="NZ_CYPU01000039.1"/>
</dbReference>
<proteinExistence type="predicted"/>
<dbReference type="OrthoDB" id="7709164at2"/>
<dbReference type="GeneID" id="55493717"/>
<dbReference type="AlphaFoldDB" id="A0A0N7LQL2"/>
<sequence length="96" mass="11084">MNGWLFWIGIIVALIVAAALIEAYVKRNRKRKLADMRPDPDKISKVGRIERYGLYPLTLAQAEHRRLEEEEWVPDPPKDETTAPGAGEKDKQDDRR</sequence>
<keyword evidence="2" id="KW-0472">Membrane</keyword>
<evidence type="ECO:0000256" key="1">
    <source>
        <dbReference type="SAM" id="MobiDB-lite"/>
    </source>
</evidence>
<organism evidence="3 4">
    <name type="scientific">Ruegeria atlantica</name>
    <dbReference type="NCBI Taxonomy" id="81569"/>
    <lineage>
        <taxon>Bacteria</taxon>
        <taxon>Pseudomonadati</taxon>
        <taxon>Pseudomonadota</taxon>
        <taxon>Alphaproteobacteria</taxon>
        <taxon>Rhodobacterales</taxon>
        <taxon>Roseobacteraceae</taxon>
        <taxon>Ruegeria</taxon>
    </lineage>
</organism>
<protein>
    <submittedName>
        <fullName evidence="3">Uncharacterized protein</fullName>
    </submittedName>
</protein>
<feature type="region of interest" description="Disordered" evidence="1">
    <location>
        <begin position="66"/>
        <end position="96"/>
    </location>
</feature>
<evidence type="ECO:0000313" key="3">
    <source>
        <dbReference type="EMBL" id="CUH48332.1"/>
    </source>
</evidence>
<feature type="compositionally biased region" description="Basic and acidic residues" evidence="1">
    <location>
        <begin position="76"/>
        <end position="96"/>
    </location>
</feature>
<evidence type="ECO:0000313" key="4">
    <source>
        <dbReference type="Proteomes" id="UP000050783"/>
    </source>
</evidence>
<reference evidence="3 4" key="1">
    <citation type="submission" date="2015-09" db="EMBL/GenBank/DDBJ databases">
        <authorList>
            <consortium name="Swine Surveillance"/>
        </authorList>
    </citation>
    <scope>NUCLEOTIDE SEQUENCE [LARGE SCALE GENOMIC DNA]</scope>
    <source>
        <strain evidence="3 4">CECT 4292</strain>
    </source>
</reference>
<name>A0A0N7LQL2_9RHOB</name>
<dbReference type="Proteomes" id="UP000050783">
    <property type="component" value="Unassembled WGS sequence"/>
</dbReference>
<accession>A0A0N7LQL2</accession>
<evidence type="ECO:0000256" key="2">
    <source>
        <dbReference type="SAM" id="Phobius"/>
    </source>
</evidence>
<keyword evidence="2" id="KW-0812">Transmembrane</keyword>
<dbReference type="STRING" id="81569.RUM4293_00268"/>